<feature type="region of interest" description="Disordered" evidence="2">
    <location>
        <begin position="50"/>
        <end position="176"/>
    </location>
</feature>
<reference evidence="4 5" key="2">
    <citation type="submission" date="2018-11" db="EMBL/GenBank/DDBJ databases">
        <authorList>
            <consortium name="Pathogen Informatics"/>
        </authorList>
    </citation>
    <scope>NUCLEOTIDE SEQUENCE [LARGE SCALE GENOMIC DNA]</scope>
</reference>
<feature type="transmembrane region" description="Helical" evidence="3">
    <location>
        <begin position="265"/>
        <end position="285"/>
    </location>
</feature>
<protein>
    <submittedName>
        <fullName evidence="6">Col_cuticle_N domain-containing protein</fullName>
    </submittedName>
</protein>
<name>A0A183CYG7_9BILA</name>
<feature type="transmembrane region" description="Helical" evidence="3">
    <location>
        <begin position="219"/>
        <end position="245"/>
    </location>
</feature>
<dbReference type="WBParaSite" id="GPUH_0000151101-mRNA-1">
    <property type="protein sequence ID" value="GPUH_0000151101-mRNA-1"/>
    <property type="gene ID" value="GPUH_0000151101"/>
</dbReference>
<reference evidence="6" key="1">
    <citation type="submission" date="2016-06" db="UniProtKB">
        <authorList>
            <consortium name="WormBaseParasite"/>
        </authorList>
    </citation>
    <scope>IDENTIFICATION</scope>
</reference>
<feature type="compositionally biased region" description="Gly residues" evidence="2">
    <location>
        <begin position="64"/>
        <end position="73"/>
    </location>
</feature>
<keyword evidence="3" id="KW-0472">Membrane</keyword>
<evidence type="ECO:0000256" key="3">
    <source>
        <dbReference type="SAM" id="Phobius"/>
    </source>
</evidence>
<dbReference type="Gene3D" id="1.20.5.320">
    <property type="entry name" value="6-Phosphogluconate Dehydrogenase, domain 3"/>
    <property type="match status" value="1"/>
</dbReference>
<dbReference type="Pfam" id="PF01391">
    <property type="entry name" value="Collagen"/>
    <property type="match status" value="1"/>
</dbReference>
<dbReference type="AlphaFoldDB" id="A0A183CYG7"/>
<evidence type="ECO:0000313" key="4">
    <source>
        <dbReference type="EMBL" id="VDK30248.1"/>
    </source>
</evidence>
<sequence length="288" mass="30390">MLYLKLILFAVFSTERLSLNRRISRFADAAACKGCSPPCICPGQKGERGVPGFQGERGHPGAPGQDGGEGPHGAPGMQGTEGDYGDPGLKGVRGDRGLPGVPGHVGLQGLDGLPGMKGLAGPPGPRGPPGEPGRAGYPGPPGEGGINSINRKGDRGDPGRAGLPGSPGFPGLPGPKGVKGDPGPYVSCSLRFCSFLQKSESNRRQAVLIKCKNGLHFHILIRCCFIVMFLFGVEIVSTLSILLYFELFSITYRAVADSFTTFTLRGYHPIIRFVHLLFLILLATWPNC</sequence>
<keyword evidence="3" id="KW-1133">Transmembrane helix</keyword>
<dbReference type="OrthoDB" id="5856650at2759"/>
<evidence type="ECO:0000256" key="2">
    <source>
        <dbReference type="SAM" id="MobiDB-lite"/>
    </source>
</evidence>
<dbReference type="PANTHER" id="PTHR24637">
    <property type="entry name" value="COLLAGEN"/>
    <property type="match status" value="1"/>
</dbReference>
<organism evidence="6">
    <name type="scientific">Gongylonema pulchrum</name>
    <dbReference type="NCBI Taxonomy" id="637853"/>
    <lineage>
        <taxon>Eukaryota</taxon>
        <taxon>Metazoa</taxon>
        <taxon>Ecdysozoa</taxon>
        <taxon>Nematoda</taxon>
        <taxon>Chromadorea</taxon>
        <taxon>Rhabditida</taxon>
        <taxon>Spirurina</taxon>
        <taxon>Spiruromorpha</taxon>
        <taxon>Spiruroidea</taxon>
        <taxon>Gongylonematidae</taxon>
        <taxon>Gongylonema</taxon>
    </lineage>
</organism>
<evidence type="ECO:0000256" key="1">
    <source>
        <dbReference type="ARBA" id="ARBA00022737"/>
    </source>
</evidence>
<feature type="compositionally biased region" description="Pro residues" evidence="2">
    <location>
        <begin position="122"/>
        <end position="131"/>
    </location>
</feature>
<proteinExistence type="predicted"/>
<keyword evidence="5" id="KW-1185">Reference proteome</keyword>
<dbReference type="Proteomes" id="UP000271098">
    <property type="component" value="Unassembled WGS sequence"/>
</dbReference>
<keyword evidence="1" id="KW-0677">Repeat</keyword>
<evidence type="ECO:0000313" key="5">
    <source>
        <dbReference type="Proteomes" id="UP000271098"/>
    </source>
</evidence>
<dbReference type="EMBL" id="UYRT01001835">
    <property type="protein sequence ID" value="VDK30248.1"/>
    <property type="molecule type" value="Genomic_DNA"/>
</dbReference>
<keyword evidence="3" id="KW-0812">Transmembrane</keyword>
<evidence type="ECO:0000313" key="6">
    <source>
        <dbReference type="WBParaSite" id="GPUH_0000151101-mRNA-1"/>
    </source>
</evidence>
<dbReference type="PANTHER" id="PTHR24637:SF421">
    <property type="entry name" value="CUTICLE COLLAGEN DPY-2"/>
    <property type="match status" value="1"/>
</dbReference>
<dbReference type="InterPro" id="IPR008160">
    <property type="entry name" value="Collagen"/>
</dbReference>
<accession>A0A183CYG7</accession>
<gene>
    <name evidence="4" type="ORF">GPUH_LOCUS1508</name>
</gene>